<proteinExistence type="predicted"/>
<keyword evidence="2" id="KW-1185">Reference proteome</keyword>
<protein>
    <submittedName>
        <fullName evidence="1">Uncharacterized protein</fullName>
    </submittedName>
</protein>
<organism evidence="1 2">
    <name type="scientific">Saponaria officinalis</name>
    <name type="common">Common soapwort</name>
    <name type="synonym">Lychnis saponaria</name>
    <dbReference type="NCBI Taxonomy" id="3572"/>
    <lineage>
        <taxon>Eukaryota</taxon>
        <taxon>Viridiplantae</taxon>
        <taxon>Streptophyta</taxon>
        <taxon>Embryophyta</taxon>
        <taxon>Tracheophyta</taxon>
        <taxon>Spermatophyta</taxon>
        <taxon>Magnoliopsida</taxon>
        <taxon>eudicotyledons</taxon>
        <taxon>Gunneridae</taxon>
        <taxon>Pentapetalae</taxon>
        <taxon>Caryophyllales</taxon>
        <taxon>Caryophyllaceae</taxon>
        <taxon>Caryophylleae</taxon>
        <taxon>Saponaria</taxon>
    </lineage>
</organism>
<accession>A0AAW1J323</accession>
<dbReference type="AlphaFoldDB" id="A0AAW1J323"/>
<sequence length="99" mass="11034">MAPTTPVTHPAFSAGNIHSYIKTVLALQDSDYRIWRHVFLVHCGNYGLQGHLTGESKPTGTDDDLWQRLDYVVLSWIYATVSTDLLTMVVDDDATAHTT</sequence>
<dbReference type="Proteomes" id="UP001443914">
    <property type="component" value="Unassembled WGS sequence"/>
</dbReference>
<evidence type="ECO:0000313" key="1">
    <source>
        <dbReference type="EMBL" id="KAK9697290.1"/>
    </source>
</evidence>
<dbReference type="PANTHER" id="PTHR47481:SF10">
    <property type="entry name" value="COPIA-LIKE POLYPROTEIN_RETROTRANSPOSON"/>
    <property type="match status" value="1"/>
</dbReference>
<reference evidence="1" key="1">
    <citation type="submission" date="2024-03" db="EMBL/GenBank/DDBJ databases">
        <title>WGS assembly of Saponaria officinalis var. Norfolk2.</title>
        <authorList>
            <person name="Jenkins J."/>
            <person name="Shu S."/>
            <person name="Grimwood J."/>
            <person name="Barry K."/>
            <person name="Goodstein D."/>
            <person name="Schmutz J."/>
            <person name="Leebens-Mack J."/>
            <person name="Osbourn A."/>
        </authorList>
    </citation>
    <scope>NUCLEOTIDE SEQUENCE [LARGE SCALE GENOMIC DNA]</scope>
    <source>
        <strain evidence="1">JIC</strain>
    </source>
</reference>
<name>A0AAW1J323_SAPOF</name>
<evidence type="ECO:0000313" key="2">
    <source>
        <dbReference type="Proteomes" id="UP001443914"/>
    </source>
</evidence>
<gene>
    <name evidence="1" type="ORF">RND81_08G027700</name>
</gene>
<dbReference type="EMBL" id="JBDFQZ010000008">
    <property type="protein sequence ID" value="KAK9697290.1"/>
    <property type="molecule type" value="Genomic_DNA"/>
</dbReference>
<comment type="caution">
    <text evidence="1">The sequence shown here is derived from an EMBL/GenBank/DDBJ whole genome shotgun (WGS) entry which is preliminary data.</text>
</comment>
<dbReference type="PANTHER" id="PTHR47481">
    <property type="match status" value="1"/>
</dbReference>